<accession>A0A7W6A7Z2</accession>
<dbReference type="RefSeq" id="WP_183949809.1">
    <property type="nucleotide sequence ID" value="NZ_JACIDH010000001.1"/>
</dbReference>
<dbReference type="AlphaFoldDB" id="A0A7W6A7Z2"/>
<gene>
    <name evidence="1" type="ORF">GGR48_000118</name>
</gene>
<sequence length="122" mass="13031">MMLWSTDTVPSILAMAGMALPAPPSSKNVEASLPITMAHTPPDICMMTVAGQLFTLPKDDVAAVATLREARRSWVSAAIGSEADIPYRCTAAVIFVVNQADFQRIDFVALPPAPKPKAPKPR</sequence>
<reference evidence="1 2" key="1">
    <citation type="submission" date="2020-08" db="EMBL/GenBank/DDBJ databases">
        <title>Genomic Encyclopedia of Type Strains, Phase IV (KMG-IV): sequencing the most valuable type-strain genomes for metagenomic binning, comparative biology and taxonomic classification.</title>
        <authorList>
            <person name="Goeker M."/>
        </authorList>
    </citation>
    <scope>NUCLEOTIDE SEQUENCE [LARGE SCALE GENOMIC DNA]</scope>
    <source>
        <strain evidence="1 2">DSM 19512</strain>
    </source>
</reference>
<protein>
    <submittedName>
        <fullName evidence="1">Uncharacterized protein</fullName>
    </submittedName>
</protein>
<organism evidence="1 2">
    <name type="scientific">Sphingomonas pseudosanguinis</name>
    <dbReference type="NCBI Taxonomy" id="413712"/>
    <lineage>
        <taxon>Bacteria</taxon>
        <taxon>Pseudomonadati</taxon>
        <taxon>Pseudomonadota</taxon>
        <taxon>Alphaproteobacteria</taxon>
        <taxon>Sphingomonadales</taxon>
        <taxon>Sphingomonadaceae</taxon>
        <taxon>Sphingomonas</taxon>
    </lineage>
</organism>
<dbReference type="Proteomes" id="UP000538670">
    <property type="component" value="Unassembled WGS sequence"/>
</dbReference>
<evidence type="ECO:0000313" key="1">
    <source>
        <dbReference type="EMBL" id="MBB3877715.1"/>
    </source>
</evidence>
<dbReference type="EMBL" id="JACIDH010000001">
    <property type="protein sequence ID" value="MBB3877715.1"/>
    <property type="molecule type" value="Genomic_DNA"/>
</dbReference>
<comment type="caution">
    <text evidence="1">The sequence shown here is derived from an EMBL/GenBank/DDBJ whole genome shotgun (WGS) entry which is preliminary data.</text>
</comment>
<proteinExistence type="predicted"/>
<name>A0A7W6A7Z2_9SPHN</name>
<keyword evidence="2" id="KW-1185">Reference proteome</keyword>
<evidence type="ECO:0000313" key="2">
    <source>
        <dbReference type="Proteomes" id="UP000538670"/>
    </source>
</evidence>